<sequence length="262" mass="27485">MPSHPSLIAMLERREPVLALGVRHARSPDIARYARASGHHCLWVDLEHSTMPVDIAGQICAAALDLGLVPLVRVPERDYGVIGRLLDAGALGIIAPRIETPEQAADLVAACRFPPLGHRSAIASLPQWGHARMPAAELQQAANAATVLQVLLESPRGIANAEAIARVPGVDMLAIGTNDLSAELGVPGDFRHSLVRAAHQEALAACARAGKPLAIGGIADPAYAAELMRQGAAPFVMTGIDSDILLAALNERARHGLEACQA</sequence>
<organism evidence="5 6">
    <name type="scientific">Ramlibacter agri</name>
    <dbReference type="NCBI Taxonomy" id="2728837"/>
    <lineage>
        <taxon>Bacteria</taxon>
        <taxon>Pseudomonadati</taxon>
        <taxon>Pseudomonadota</taxon>
        <taxon>Betaproteobacteria</taxon>
        <taxon>Burkholderiales</taxon>
        <taxon>Comamonadaceae</taxon>
        <taxon>Ramlibacter</taxon>
    </lineage>
</organism>
<comment type="similarity">
    <text evidence="1">Belongs to the HpcH/HpaI aldolase family.</text>
</comment>
<dbReference type="GO" id="GO:0046872">
    <property type="term" value="F:metal ion binding"/>
    <property type="evidence" value="ECO:0007669"/>
    <property type="project" value="UniProtKB-KW"/>
</dbReference>
<dbReference type="Proteomes" id="UP000541185">
    <property type="component" value="Unassembled WGS sequence"/>
</dbReference>
<name>A0A848H743_9BURK</name>
<comment type="caution">
    <text evidence="5">The sequence shown here is derived from an EMBL/GenBank/DDBJ whole genome shotgun (WGS) entry which is preliminary data.</text>
</comment>
<dbReference type="GO" id="GO:0016832">
    <property type="term" value="F:aldehyde-lyase activity"/>
    <property type="evidence" value="ECO:0007669"/>
    <property type="project" value="TreeGrafter"/>
</dbReference>
<evidence type="ECO:0000256" key="3">
    <source>
        <dbReference type="ARBA" id="ARBA00023239"/>
    </source>
</evidence>
<dbReference type="Gene3D" id="3.20.20.60">
    <property type="entry name" value="Phosphoenolpyruvate-binding domains"/>
    <property type="match status" value="1"/>
</dbReference>
<dbReference type="PANTHER" id="PTHR30502">
    <property type="entry name" value="2-KETO-3-DEOXY-L-RHAMNONATE ALDOLASE"/>
    <property type="match status" value="1"/>
</dbReference>
<dbReference type="SUPFAM" id="SSF51621">
    <property type="entry name" value="Phosphoenolpyruvate/pyruvate domain"/>
    <property type="match status" value="1"/>
</dbReference>
<gene>
    <name evidence="5" type="ORF">HHL11_16365</name>
</gene>
<dbReference type="InterPro" id="IPR015813">
    <property type="entry name" value="Pyrv/PenolPyrv_kinase-like_dom"/>
</dbReference>
<accession>A0A848H743</accession>
<dbReference type="EMBL" id="JABBFX010000001">
    <property type="protein sequence ID" value="NML45329.1"/>
    <property type="molecule type" value="Genomic_DNA"/>
</dbReference>
<protein>
    <submittedName>
        <fullName evidence="5">Aldolase</fullName>
    </submittedName>
</protein>
<dbReference type="InterPro" id="IPR005000">
    <property type="entry name" value="Aldolase/citrate-lyase_domain"/>
</dbReference>
<reference evidence="5 6" key="1">
    <citation type="submission" date="2020-04" db="EMBL/GenBank/DDBJ databases">
        <title>Ramlibacter sp. G-1-2-2 isolated from soil.</title>
        <authorList>
            <person name="Dahal R.H."/>
        </authorList>
    </citation>
    <scope>NUCLEOTIDE SEQUENCE [LARGE SCALE GENOMIC DNA]</scope>
    <source>
        <strain evidence="5 6">G-1-2-2</strain>
    </source>
</reference>
<evidence type="ECO:0000313" key="5">
    <source>
        <dbReference type="EMBL" id="NML45329.1"/>
    </source>
</evidence>
<dbReference type="InterPro" id="IPR050251">
    <property type="entry name" value="HpcH-HpaI_aldolase"/>
</dbReference>
<evidence type="ECO:0000313" key="6">
    <source>
        <dbReference type="Proteomes" id="UP000541185"/>
    </source>
</evidence>
<dbReference type="InterPro" id="IPR040442">
    <property type="entry name" value="Pyrv_kinase-like_dom_sf"/>
</dbReference>
<dbReference type="GO" id="GO:0005737">
    <property type="term" value="C:cytoplasm"/>
    <property type="evidence" value="ECO:0007669"/>
    <property type="project" value="TreeGrafter"/>
</dbReference>
<evidence type="ECO:0000259" key="4">
    <source>
        <dbReference type="Pfam" id="PF03328"/>
    </source>
</evidence>
<evidence type="ECO:0000256" key="1">
    <source>
        <dbReference type="ARBA" id="ARBA00005568"/>
    </source>
</evidence>
<evidence type="ECO:0000256" key="2">
    <source>
        <dbReference type="ARBA" id="ARBA00022723"/>
    </source>
</evidence>
<dbReference type="AlphaFoldDB" id="A0A848H743"/>
<dbReference type="RefSeq" id="WP_169419407.1">
    <property type="nucleotide sequence ID" value="NZ_JABBFX010000001.1"/>
</dbReference>
<keyword evidence="3" id="KW-0456">Lyase</keyword>
<keyword evidence="2" id="KW-0479">Metal-binding</keyword>
<proteinExistence type="inferred from homology"/>
<dbReference type="PANTHER" id="PTHR30502:SF0">
    <property type="entry name" value="PHOSPHOENOLPYRUVATE CARBOXYLASE FAMILY PROTEIN"/>
    <property type="match status" value="1"/>
</dbReference>
<feature type="domain" description="HpcH/HpaI aldolase/citrate lyase" evidence="4">
    <location>
        <begin position="26"/>
        <end position="245"/>
    </location>
</feature>
<keyword evidence="6" id="KW-1185">Reference proteome</keyword>
<dbReference type="Pfam" id="PF03328">
    <property type="entry name" value="HpcH_HpaI"/>
    <property type="match status" value="1"/>
</dbReference>